<evidence type="ECO:0000259" key="2">
    <source>
        <dbReference type="PROSITE" id="PS50966"/>
    </source>
</evidence>
<evidence type="ECO:0000313" key="3">
    <source>
        <dbReference type="EMBL" id="SAM05644.1"/>
    </source>
</evidence>
<dbReference type="OMA" id="ARICIDG"/>
<dbReference type="STRING" id="4829.A0A168QVV0"/>
<gene>
    <name evidence="3" type="primary">ABSGL_11519.1 scaffold 12295</name>
</gene>
<keyword evidence="1" id="KW-0863">Zinc-finger</keyword>
<dbReference type="OrthoDB" id="2506357at2759"/>
<protein>
    <recommendedName>
        <fullName evidence="2">SWIM-type domain-containing protein</fullName>
    </recommendedName>
</protein>
<dbReference type="Proteomes" id="UP000078561">
    <property type="component" value="Unassembled WGS sequence"/>
</dbReference>
<dbReference type="PROSITE" id="PS50966">
    <property type="entry name" value="ZF_SWIM"/>
    <property type="match status" value="1"/>
</dbReference>
<dbReference type="PANTHER" id="PTHR33977">
    <property type="entry name" value="ZINC ION BINDING PROTEIN"/>
    <property type="match status" value="1"/>
</dbReference>
<organism evidence="3">
    <name type="scientific">Absidia glauca</name>
    <name type="common">Pin mould</name>
    <dbReference type="NCBI Taxonomy" id="4829"/>
    <lineage>
        <taxon>Eukaryota</taxon>
        <taxon>Fungi</taxon>
        <taxon>Fungi incertae sedis</taxon>
        <taxon>Mucoromycota</taxon>
        <taxon>Mucoromycotina</taxon>
        <taxon>Mucoromycetes</taxon>
        <taxon>Mucorales</taxon>
        <taxon>Cunninghamellaceae</taxon>
        <taxon>Absidia</taxon>
    </lineage>
</organism>
<sequence length="681" mass="78298">MNTPITDPQSIRILPEYTHKVVTVDFTTNEDYDLWFATVASKHATFGLKNTRETGTGIANRPVVSHYFVCDHAGLPRKNETSTPENKRRKTLKPSIKVNCLAKFVKHVYENVAVKMVYHWIHNNYDSCQMEDIVSSRLPLELRNWIIDCVDRHMNLKSIKSLLRLNIDQLDELDGNIGGGRFPPSLIIKQQDVVNIVNDKLNKMSRKHAIDRLSVKKWLDDLQSKNHHTFLFEQENGSFVVAWYSKWQKELLEGALDWCIDSTHQTCKSMTNPDHYCYLYTIVVRSPFTNKGVPVAFMLSSNEIIPLLVKWLQNIKDSNNLNVARIMIDCSTAEIGAIRQVFGGVDILLCHWHIKRAWDVNVKKHIKGGDKYETKALQDGARICIDGMMEATSLNQFDDLWTSFEATYQDDFTAFYTYFRDLWYNRKELWSKAYRQDAPFHTNNLIESYHNQLKTHYLGRKSQNRMDRTIYLLSQVMYADYRLEAAQVFYKVKPFPLSKVEKLARNRAEEVDENAAYSMIVKINEEISWKLYSCKSFTNNEVVYHVVISPNGYILSCSCPVISGICKHMFLVSKIKVIPYYANRSTPAAPLPVVAPDLASPTSPLVSLSTEPTPTNNTISNTEFHDKVAVLGRNMLRSIGDAERRVVGDDLLMDDLCDKIKSSLNLIDTVGDRRLYSSRQL</sequence>
<dbReference type="InParanoid" id="A0A168QVV0"/>
<keyword evidence="4" id="KW-1185">Reference proteome</keyword>
<feature type="domain" description="SWIM-type" evidence="2">
    <location>
        <begin position="544"/>
        <end position="577"/>
    </location>
</feature>
<name>A0A168QVV0_ABSGL</name>
<keyword evidence="1" id="KW-0862">Zinc</keyword>
<proteinExistence type="predicted"/>
<accession>A0A168QVV0</accession>
<evidence type="ECO:0000313" key="4">
    <source>
        <dbReference type="Proteomes" id="UP000078561"/>
    </source>
</evidence>
<dbReference type="InterPro" id="IPR007527">
    <property type="entry name" value="Znf_SWIM"/>
</dbReference>
<evidence type="ECO:0000256" key="1">
    <source>
        <dbReference type="PROSITE-ProRule" id="PRU00325"/>
    </source>
</evidence>
<dbReference type="AlphaFoldDB" id="A0A168QVV0"/>
<dbReference type="PANTHER" id="PTHR33977:SF1">
    <property type="entry name" value="ZINC ION BINDING PROTEIN"/>
    <property type="match status" value="1"/>
</dbReference>
<reference evidence="3" key="1">
    <citation type="submission" date="2016-04" db="EMBL/GenBank/DDBJ databases">
        <authorList>
            <person name="Evans L.H."/>
            <person name="Alamgir A."/>
            <person name="Owens N."/>
            <person name="Weber N.D."/>
            <person name="Virtaneva K."/>
            <person name="Barbian K."/>
            <person name="Babar A."/>
            <person name="Rosenke K."/>
        </authorList>
    </citation>
    <scope>NUCLEOTIDE SEQUENCE [LARGE SCALE GENOMIC DNA]</scope>
    <source>
        <strain evidence="3">CBS 101.48</strain>
    </source>
</reference>
<dbReference type="GO" id="GO:0008270">
    <property type="term" value="F:zinc ion binding"/>
    <property type="evidence" value="ECO:0007669"/>
    <property type="project" value="UniProtKB-KW"/>
</dbReference>
<dbReference type="EMBL" id="LT554468">
    <property type="protein sequence ID" value="SAM05644.1"/>
    <property type="molecule type" value="Genomic_DNA"/>
</dbReference>
<keyword evidence="1" id="KW-0479">Metal-binding</keyword>